<feature type="compositionally biased region" description="Polar residues" evidence="2">
    <location>
        <begin position="181"/>
        <end position="201"/>
    </location>
</feature>
<feature type="region of interest" description="Disordered" evidence="2">
    <location>
        <begin position="40"/>
        <end position="63"/>
    </location>
</feature>
<reference evidence="5" key="1">
    <citation type="journal article" date="2022" name="Cell">
        <title>Design, construction, and in vivo augmentation of a complex gut microbiome.</title>
        <authorList>
            <person name="Cheng A.G."/>
            <person name="Ho P.Y."/>
            <person name="Aranda-Diaz A."/>
            <person name="Jain S."/>
            <person name="Yu F.B."/>
            <person name="Meng X."/>
            <person name="Wang M."/>
            <person name="Iakiviak M."/>
            <person name="Nagashima K."/>
            <person name="Zhao A."/>
            <person name="Murugkar P."/>
            <person name="Patil A."/>
            <person name="Atabakhsh K."/>
            <person name="Weakley A."/>
            <person name="Yan J."/>
            <person name="Brumbaugh A.R."/>
            <person name="Higginbottom S."/>
            <person name="Dimas A."/>
            <person name="Shiver A.L."/>
            <person name="Deutschbauer A."/>
            <person name="Neff N."/>
            <person name="Sonnenburg J.L."/>
            <person name="Huang K.C."/>
            <person name="Fischbach M.A."/>
        </authorList>
    </citation>
    <scope>NUCLEOTIDE SEQUENCE</scope>
    <source>
        <strain evidence="5">DSM 19829</strain>
    </source>
</reference>
<dbReference type="EMBL" id="CP102290">
    <property type="protein sequence ID" value="UWP61060.1"/>
    <property type="molecule type" value="Genomic_DNA"/>
</dbReference>
<evidence type="ECO:0000313" key="6">
    <source>
        <dbReference type="Proteomes" id="UP001060164"/>
    </source>
</evidence>
<feature type="compositionally biased region" description="Basic and acidic residues" evidence="2">
    <location>
        <begin position="40"/>
        <end position="53"/>
    </location>
</feature>
<dbReference type="CDD" id="cd02696">
    <property type="entry name" value="MurNAc-LAA"/>
    <property type="match status" value="1"/>
</dbReference>
<keyword evidence="3" id="KW-1133">Transmembrane helix</keyword>
<evidence type="ECO:0000256" key="2">
    <source>
        <dbReference type="SAM" id="MobiDB-lite"/>
    </source>
</evidence>
<dbReference type="Pfam" id="PF01520">
    <property type="entry name" value="Amidase_3"/>
    <property type="match status" value="1"/>
</dbReference>
<keyword evidence="6" id="KW-1185">Reference proteome</keyword>
<evidence type="ECO:0000256" key="1">
    <source>
        <dbReference type="ARBA" id="ARBA00022801"/>
    </source>
</evidence>
<gene>
    <name evidence="5" type="ORF">NQ502_08525</name>
</gene>
<feature type="region of interest" description="Disordered" evidence="2">
    <location>
        <begin position="172"/>
        <end position="201"/>
    </location>
</feature>
<sequence>MKNKKLIIILMVCVGILAAVLAVFSFLIMKKSAQKEQKAKEAVEEALQEKSEEGSDNTEEIMTPEPTVETGEGELTNQVVFEETDDQVFVTVQTANLRGEPSTDAEILATAPMSRLFVRTGVSAEWSRIKEGGKIYYVSNEVISTERPEAAGDGTVLPETEGTAASSAGKTVIIDPGHQGSGDSTQEPIGPGASSTKARVTSGTSGCVSGLDEYQLNLTVSLKLRDELVNRGYTVYMTRETHDVNISNKERAEFATEHGGDILVRIHANGSENSSVSGALTMAPSEGNPFLSSDLISKSQLLSQNIIDAYTASTGFASQGVYITDEMSGINWSTMPVTIVEMGYMSNPSDDAAMADPVMQTKMVSGIADGIGEYFS</sequence>
<proteinExistence type="predicted"/>
<dbReference type="Gene3D" id="3.40.630.40">
    <property type="entry name" value="Zn-dependent exopeptidases"/>
    <property type="match status" value="1"/>
</dbReference>
<evidence type="ECO:0000259" key="4">
    <source>
        <dbReference type="SMART" id="SM00646"/>
    </source>
</evidence>
<dbReference type="SMART" id="SM00646">
    <property type="entry name" value="Ami_3"/>
    <property type="match status" value="1"/>
</dbReference>
<dbReference type="RefSeq" id="WP_049898340.1">
    <property type="nucleotide sequence ID" value="NZ_CABLBR010000028.1"/>
</dbReference>
<feature type="transmembrane region" description="Helical" evidence="3">
    <location>
        <begin position="6"/>
        <end position="28"/>
    </location>
</feature>
<evidence type="ECO:0000256" key="3">
    <source>
        <dbReference type="SAM" id="Phobius"/>
    </source>
</evidence>
<evidence type="ECO:0000313" key="5">
    <source>
        <dbReference type="EMBL" id="UWP61060.1"/>
    </source>
</evidence>
<feature type="domain" description="MurNAc-LAA" evidence="4">
    <location>
        <begin position="252"/>
        <end position="372"/>
    </location>
</feature>
<dbReference type="Proteomes" id="UP001060164">
    <property type="component" value="Chromosome"/>
</dbReference>
<dbReference type="InterPro" id="IPR002508">
    <property type="entry name" value="MurNAc-LAA_cat"/>
</dbReference>
<keyword evidence="1" id="KW-0378">Hydrolase</keyword>
<organism evidence="5 6">
    <name type="scientific">Ruminococcus gauvreauii</name>
    <dbReference type="NCBI Taxonomy" id="438033"/>
    <lineage>
        <taxon>Bacteria</taxon>
        <taxon>Bacillati</taxon>
        <taxon>Bacillota</taxon>
        <taxon>Clostridia</taxon>
        <taxon>Eubacteriales</taxon>
        <taxon>Oscillospiraceae</taxon>
        <taxon>Ruminococcus</taxon>
    </lineage>
</organism>
<dbReference type="PANTHER" id="PTHR30404">
    <property type="entry name" value="N-ACETYLMURAMOYL-L-ALANINE AMIDASE"/>
    <property type="match status" value="1"/>
</dbReference>
<name>A0ABY5VKD1_9FIRM</name>
<keyword evidence="3" id="KW-0472">Membrane</keyword>
<dbReference type="InterPro" id="IPR050695">
    <property type="entry name" value="N-acetylmuramoyl_amidase_3"/>
</dbReference>
<dbReference type="PANTHER" id="PTHR30404:SF0">
    <property type="entry name" value="N-ACETYLMURAMOYL-L-ALANINE AMIDASE AMIC"/>
    <property type="match status" value="1"/>
</dbReference>
<keyword evidence="3" id="KW-0812">Transmembrane</keyword>
<dbReference type="Gene3D" id="2.30.30.40">
    <property type="entry name" value="SH3 Domains"/>
    <property type="match status" value="1"/>
</dbReference>
<accession>A0ABY5VKD1</accession>
<dbReference type="SUPFAM" id="SSF53187">
    <property type="entry name" value="Zn-dependent exopeptidases"/>
    <property type="match status" value="1"/>
</dbReference>
<protein>
    <submittedName>
        <fullName evidence="5">N-acetylmuramoyl-L-alanine amidase</fullName>
    </submittedName>
</protein>